<feature type="coiled-coil region" evidence="6">
    <location>
        <begin position="373"/>
        <end position="400"/>
    </location>
</feature>
<proteinExistence type="predicted"/>
<dbReference type="EC" id="2.7.13.3" evidence="2"/>
<keyword evidence="3" id="KW-0808">Transferase</keyword>
<organism evidence="9 10">
    <name type="scientific">Panacibacter microcysteis</name>
    <dbReference type="NCBI Taxonomy" id="2793269"/>
    <lineage>
        <taxon>Bacteria</taxon>
        <taxon>Pseudomonadati</taxon>
        <taxon>Bacteroidota</taxon>
        <taxon>Chitinophagia</taxon>
        <taxon>Chitinophagales</taxon>
        <taxon>Chitinophagaceae</taxon>
        <taxon>Panacibacter</taxon>
    </lineage>
</organism>
<keyword evidence="7" id="KW-0472">Membrane</keyword>
<feature type="domain" description="Histidine kinase/HSP90-like ATPase" evidence="8">
    <location>
        <begin position="562"/>
        <end position="648"/>
    </location>
</feature>
<accession>A0A931GTF7</accession>
<comment type="caution">
    <text evidence="9">The sequence shown here is derived from an EMBL/GenBank/DDBJ whole genome shotgun (WGS) entry which is preliminary data.</text>
</comment>
<dbReference type="EMBL" id="JADWYR010000001">
    <property type="protein sequence ID" value="MBG9375491.1"/>
    <property type="molecule type" value="Genomic_DNA"/>
</dbReference>
<evidence type="ECO:0000256" key="4">
    <source>
        <dbReference type="ARBA" id="ARBA00022777"/>
    </source>
</evidence>
<gene>
    <name evidence="9" type="ORF">I5907_04555</name>
</gene>
<evidence type="ECO:0000313" key="9">
    <source>
        <dbReference type="EMBL" id="MBG9375491.1"/>
    </source>
</evidence>
<evidence type="ECO:0000313" key="10">
    <source>
        <dbReference type="Proteomes" id="UP000628448"/>
    </source>
</evidence>
<evidence type="ECO:0000256" key="7">
    <source>
        <dbReference type="SAM" id="Phobius"/>
    </source>
</evidence>
<dbReference type="Proteomes" id="UP000628448">
    <property type="component" value="Unassembled WGS sequence"/>
</dbReference>
<dbReference type="SUPFAM" id="SSF48452">
    <property type="entry name" value="TPR-like"/>
    <property type="match status" value="1"/>
</dbReference>
<dbReference type="SMART" id="SM00028">
    <property type="entry name" value="TPR"/>
    <property type="match status" value="5"/>
</dbReference>
<dbReference type="InterPro" id="IPR003594">
    <property type="entry name" value="HATPase_dom"/>
</dbReference>
<keyword evidence="6" id="KW-0175">Coiled coil</keyword>
<name>A0A931GTF7_9BACT</name>
<dbReference type="GO" id="GO:0004673">
    <property type="term" value="F:protein histidine kinase activity"/>
    <property type="evidence" value="ECO:0007669"/>
    <property type="project" value="UniProtKB-EC"/>
</dbReference>
<dbReference type="InterPro" id="IPR036890">
    <property type="entry name" value="HATPase_C_sf"/>
</dbReference>
<sequence length="651" mass="72903">MRTISVLFFTIAGIVANAQTKLADSIRIQIFNARTPQQKLSAILDYCDQYQSLNIDTAYNYALLALGLAEKTKDKRNTARAELAFANAYYLWGWVDSANAVCDSALKKYNAADATIRDIYFKLLRQKAICYGGVQRIPEALDILYRLLTEAQQFKDSVTIAYTCNTIGSVNINISKPRDAIRWITRALNYDTKDARFNSTRAAILANAAYAYMNTGNNDSATWYINAAIPLARVSENLNTLATALRIRSNLYTAARQYDIAETDLREMIAIRNKLSSSSNIADEIIQVANFYASTGRVEKAIEVCRRHIKEGNIYNTRDTVAFTNHLSVKLGYYEALAGYYRQAGMDKQYATTLEDIIAAKDSLNTYSSAMALAEVQTKYETEQKEKTILQQEYDLTKKNVIIYGSLVLSMLAGFIFYLLFREYRRKQRIKMALAMEREHMVKQVAVKEAEENERKRIAADLHDNLGVQANAILHNTALLKEETGVNELLIGDLHDTAKQMLLNLRETLWAMKTADIAAPELWIRIINFSKQMARHYTSIHFTTQGTPPPALILSSAKALHTVMIIQEAVQNAVKHSNANNVIISSIVTPTEWCVSIADNGSGFNQNAAMEKPDGHGLKNMQERAVAAGIILTIQTHTDTGTIIELAIDNS</sequence>
<dbReference type="InterPro" id="IPR011990">
    <property type="entry name" value="TPR-like_helical_dom_sf"/>
</dbReference>
<dbReference type="Pfam" id="PF02518">
    <property type="entry name" value="HATPase_c"/>
    <property type="match status" value="1"/>
</dbReference>
<keyword evidence="4" id="KW-0418">Kinase</keyword>
<dbReference type="PANTHER" id="PTHR24421:SF10">
    <property type="entry name" value="NITRATE_NITRITE SENSOR PROTEIN NARQ"/>
    <property type="match status" value="1"/>
</dbReference>
<dbReference type="CDD" id="cd16917">
    <property type="entry name" value="HATPase_UhpB-NarQ-NarX-like"/>
    <property type="match status" value="1"/>
</dbReference>
<reference evidence="9" key="1">
    <citation type="submission" date="2020-11" db="EMBL/GenBank/DDBJ databases">
        <title>Bacterial whole genome sequence for Panacibacter sp. DH6.</title>
        <authorList>
            <person name="Le V."/>
            <person name="Ko S."/>
            <person name="Ahn C.-Y."/>
            <person name="Oh H.-M."/>
        </authorList>
    </citation>
    <scope>NUCLEOTIDE SEQUENCE</scope>
    <source>
        <strain evidence="9">DH6</strain>
    </source>
</reference>
<dbReference type="SUPFAM" id="SSF55874">
    <property type="entry name" value="ATPase domain of HSP90 chaperone/DNA topoisomerase II/histidine kinase"/>
    <property type="match status" value="1"/>
</dbReference>
<evidence type="ECO:0000259" key="8">
    <source>
        <dbReference type="Pfam" id="PF02518"/>
    </source>
</evidence>
<dbReference type="Gene3D" id="1.25.40.10">
    <property type="entry name" value="Tetratricopeptide repeat domain"/>
    <property type="match status" value="2"/>
</dbReference>
<dbReference type="InterPro" id="IPR050482">
    <property type="entry name" value="Sensor_HK_TwoCompSys"/>
</dbReference>
<evidence type="ECO:0000256" key="3">
    <source>
        <dbReference type="ARBA" id="ARBA00022679"/>
    </source>
</evidence>
<dbReference type="Gene3D" id="3.30.565.10">
    <property type="entry name" value="Histidine kinase-like ATPase, C-terminal domain"/>
    <property type="match status" value="1"/>
</dbReference>
<evidence type="ECO:0000256" key="2">
    <source>
        <dbReference type="ARBA" id="ARBA00012438"/>
    </source>
</evidence>
<dbReference type="PANTHER" id="PTHR24421">
    <property type="entry name" value="NITRATE/NITRITE SENSOR PROTEIN NARX-RELATED"/>
    <property type="match status" value="1"/>
</dbReference>
<evidence type="ECO:0000256" key="5">
    <source>
        <dbReference type="ARBA" id="ARBA00023012"/>
    </source>
</evidence>
<keyword evidence="5" id="KW-0902">Two-component regulatory system</keyword>
<feature type="transmembrane region" description="Helical" evidence="7">
    <location>
        <begin position="401"/>
        <end position="421"/>
    </location>
</feature>
<keyword evidence="10" id="KW-1185">Reference proteome</keyword>
<evidence type="ECO:0000256" key="6">
    <source>
        <dbReference type="SAM" id="Coils"/>
    </source>
</evidence>
<dbReference type="RefSeq" id="WP_196989542.1">
    <property type="nucleotide sequence ID" value="NZ_JADWYR010000001.1"/>
</dbReference>
<comment type="catalytic activity">
    <reaction evidence="1">
        <text>ATP + protein L-histidine = ADP + protein N-phospho-L-histidine.</text>
        <dbReference type="EC" id="2.7.13.3"/>
    </reaction>
</comment>
<keyword evidence="7" id="KW-1133">Transmembrane helix</keyword>
<evidence type="ECO:0000256" key="1">
    <source>
        <dbReference type="ARBA" id="ARBA00000085"/>
    </source>
</evidence>
<protein>
    <recommendedName>
        <fullName evidence="2">histidine kinase</fullName>
        <ecNumber evidence="2">2.7.13.3</ecNumber>
    </recommendedName>
</protein>
<dbReference type="AlphaFoldDB" id="A0A931GTF7"/>
<keyword evidence="7" id="KW-0812">Transmembrane</keyword>
<dbReference type="GO" id="GO:0000160">
    <property type="term" value="P:phosphorelay signal transduction system"/>
    <property type="evidence" value="ECO:0007669"/>
    <property type="project" value="UniProtKB-KW"/>
</dbReference>
<dbReference type="InterPro" id="IPR019734">
    <property type="entry name" value="TPR_rpt"/>
</dbReference>